<accession>A0AAD8P260</accession>
<gene>
    <name evidence="1" type="ORF">QVD17_11447</name>
</gene>
<proteinExistence type="predicted"/>
<organism evidence="1 2">
    <name type="scientific">Tagetes erecta</name>
    <name type="common">African marigold</name>
    <dbReference type="NCBI Taxonomy" id="13708"/>
    <lineage>
        <taxon>Eukaryota</taxon>
        <taxon>Viridiplantae</taxon>
        <taxon>Streptophyta</taxon>
        <taxon>Embryophyta</taxon>
        <taxon>Tracheophyta</taxon>
        <taxon>Spermatophyta</taxon>
        <taxon>Magnoliopsida</taxon>
        <taxon>eudicotyledons</taxon>
        <taxon>Gunneridae</taxon>
        <taxon>Pentapetalae</taxon>
        <taxon>asterids</taxon>
        <taxon>campanulids</taxon>
        <taxon>Asterales</taxon>
        <taxon>Asteraceae</taxon>
        <taxon>Asteroideae</taxon>
        <taxon>Heliantheae alliance</taxon>
        <taxon>Tageteae</taxon>
        <taxon>Tagetes</taxon>
    </lineage>
</organism>
<comment type="caution">
    <text evidence="1">The sequence shown here is derived from an EMBL/GenBank/DDBJ whole genome shotgun (WGS) entry which is preliminary data.</text>
</comment>
<evidence type="ECO:0000313" key="2">
    <source>
        <dbReference type="Proteomes" id="UP001229421"/>
    </source>
</evidence>
<sequence>MISGKQNNKQEEDEVTVTGSYKEKLTKRVERDGVTENVCGPHLQTSVEEEVDQTYAICKEKTVFFLCRKLSAVCESHLQTSTKEEVHQISVVYKNKAVLFFNSRQTPIAARTTKTYHRNIRLYISFIVNR</sequence>
<reference evidence="1" key="1">
    <citation type="journal article" date="2023" name="bioRxiv">
        <title>Improved chromosome-level genome assembly for marigold (Tagetes erecta).</title>
        <authorList>
            <person name="Jiang F."/>
            <person name="Yuan L."/>
            <person name="Wang S."/>
            <person name="Wang H."/>
            <person name="Xu D."/>
            <person name="Wang A."/>
            <person name="Fan W."/>
        </authorList>
    </citation>
    <scope>NUCLEOTIDE SEQUENCE</scope>
    <source>
        <strain evidence="1">WSJ</strain>
        <tissue evidence="1">Leaf</tissue>
    </source>
</reference>
<name>A0AAD8P260_TARER</name>
<dbReference type="EMBL" id="JAUHHV010000003">
    <property type="protein sequence ID" value="KAK1429241.1"/>
    <property type="molecule type" value="Genomic_DNA"/>
</dbReference>
<keyword evidence="2" id="KW-1185">Reference proteome</keyword>
<protein>
    <submittedName>
        <fullName evidence="1">Uncharacterized protein</fullName>
    </submittedName>
</protein>
<evidence type="ECO:0000313" key="1">
    <source>
        <dbReference type="EMBL" id="KAK1429241.1"/>
    </source>
</evidence>
<dbReference type="Proteomes" id="UP001229421">
    <property type="component" value="Unassembled WGS sequence"/>
</dbReference>
<dbReference type="AlphaFoldDB" id="A0AAD8P260"/>